<dbReference type="AlphaFoldDB" id="Q7UN58"/>
<dbReference type="InterPro" id="IPR017850">
    <property type="entry name" value="Alkaline_phosphatase_core_sf"/>
</dbReference>
<dbReference type="KEGG" id="rba:RB7760"/>
<dbReference type="STRING" id="243090.RB7760"/>
<dbReference type="Proteomes" id="UP000001025">
    <property type="component" value="Chromosome"/>
</dbReference>
<proteinExistence type="predicted"/>
<evidence type="ECO:0008006" key="3">
    <source>
        <dbReference type="Google" id="ProtNLM"/>
    </source>
</evidence>
<dbReference type="OrthoDB" id="127333at2"/>
<keyword evidence="2" id="KW-1185">Reference proteome</keyword>
<gene>
    <name evidence="1" type="ordered locus">RB7760</name>
</gene>
<dbReference type="EMBL" id="BX294146">
    <property type="protein sequence ID" value="CAD75561.1"/>
    <property type="molecule type" value="Genomic_DNA"/>
</dbReference>
<dbReference type="eggNOG" id="COG4102">
    <property type="taxonomic scope" value="Bacteria"/>
</dbReference>
<dbReference type="SUPFAM" id="SSF53649">
    <property type="entry name" value="Alkaline phosphatase-like"/>
    <property type="match status" value="1"/>
</dbReference>
<dbReference type="InterPro" id="IPR010869">
    <property type="entry name" value="DUF1501"/>
</dbReference>
<protein>
    <recommendedName>
        <fullName evidence="3">Sulfatase</fullName>
    </recommendedName>
</protein>
<dbReference type="InterPro" id="IPR006311">
    <property type="entry name" value="TAT_signal"/>
</dbReference>
<dbReference type="PANTHER" id="PTHR43737:SF1">
    <property type="entry name" value="DUF1501 DOMAIN-CONTAINING PROTEIN"/>
    <property type="match status" value="1"/>
</dbReference>
<organism evidence="1 2">
    <name type="scientific">Rhodopirellula baltica (strain DSM 10527 / NCIMB 13988 / SH1)</name>
    <dbReference type="NCBI Taxonomy" id="243090"/>
    <lineage>
        <taxon>Bacteria</taxon>
        <taxon>Pseudomonadati</taxon>
        <taxon>Planctomycetota</taxon>
        <taxon>Planctomycetia</taxon>
        <taxon>Pirellulales</taxon>
        <taxon>Pirellulaceae</taxon>
        <taxon>Rhodopirellula</taxon>
    </lineage>
</organism>
<sequence>MRAPNFDFWIEAKRMKLNRRDCLVQSTWTTGALAVTASALPASSAWANDSGVQTLVQHHPAKAKRVIFLFMHGGPSHVDTFDYKPMLIRDNGKDLPFELPPQISAKPTLLASPWKWSQHGEAGLWATDLLQEMNKHLDSLCVVRSMHTRGQSHGQAVGMVNTGSDNFVRPSVGAWISYALGAGHPDLPAHVAIAPATAHGGPRNYGAAFLPAKHQATVVGKNGQIGDGKIAYLDAAEGHQFDLVNQLNRGHVQSAGRDRATDGAIEAVDLANRMRGTAPEVMDLSKETDATKKLYGIGEKTTDSFGRSCLMARRLAESGVRFITVSSGQVWDQHGNLKNGHEKNAAKTDLPIAGLFADLKQRGLWEETLVVWGGEFGRTPVVQGSNGRDHNPQGFSMVLGGGGIRGGITYGETDDYGYYAVRDRVHMHDLHATMLHQLGVDHERLTYPYAGRDFRLTDVHGRVVEEILES</sequence>
<dbReference type="PATRIC" id="fig|243090.15.peg.3747"/>
<evidence type="ECO:0000313" key="2">
    <source>
        <dbReference type="Proteomes" id="UP000001025"/>
    </source>
</evidence>
<accession>Q7UN58</accession>
<dbReference type="Pfam" id="PF07394">
    <property type="entry name" value="DUF1501"/>
    <property type="match status" value="1"/>
</dbReference>
<dbReference type="HOGENOM" id="CLU_035908_0_0_0"/>
<dbReference type="EnsemblBacteria" id="CAD75561">
    <property type="protein sequence ID" value="CAD75561"/>
    <property type="gene ID" value="RB7760"/>
</dbReference>
<evidence type="ECO:0000313" key="1">
    <source>
        <dbReference type="EMBL" id="CAD75561.1"/>
    </source>
</evidence>
<dbReference type="InParanoid" id="Q7UN58"/>
<reference evidence="1 2" key="1">
    <citation type="journal article" date="2003" name="Proc. Natl. Acad. Sci. U.S.A.">
        <title>Complete genome sequence of the marine planctomycete Pirellula sp. strain 1.</title>
        <authorList>
            <person name="Gloeckner F.O."/>
            <person name="Kube M."/>
            <person name="Bauer M."/>
            <person name="Teeling H."/>
            <person name="Lombardot T."/>
            <person name="Ludwig W."/>
            <person name="Gade D."/>
            <person name="Beck A."/>
            <person name="Borzym K."/>
            <person name="Heitmann K."/>
            <person name="Rabus R."/>
            <person name="Schlesner H."/>
            <person name="Amann R."/>
            <person name="Reinhardt R."/>
        </authorList>
    </citation>
    <scope>NUCLEOTIDE SEQUENCE [LARGE SCALE GENOMIC DNA]</scope>
    <source>
        <strain evidence="2">DSM 10527 / NCIMB 13988 / SH1</strain>
    </source>
</reference>
<dbReference type="PANTHER" id="PTHR43737">
    <property type="entry name" value="BLL7424 PROTEIN"/>
    <property type="match status" value="1"/>
</dbReference>
<dbReference type="PROSITE" id="PS51318">
    <property type="entry name" value="TAT"/>
    <property type="match status" value="1"/>
</dbReference>
<name>Q7UN58_RHOBA</name>